<gene>
    <name evidence="1" type="ORF">Q664_42505</name>
</gene>
<dbReference type="AlphaFoldDB" id="A0A084SIB3"/>
<reference evidence="1 2" key="1">
    <citation type="submission" date="2014-07" db="EMBL/GenBank/DDBJ databases">
        <title>Draft Genome Sequence of Gephyronic Acid Producer, Cystobacter violaceus Strain Cb vi76.</title>
        <authorList>
            <person name="Stevens D.C."/>
            <person name="Young J."/>
            <person name="Carmichael R."/>
            <person name="Tan J."/>
            <person name="Taylor R.E."/>
        </authorList>
    </citation>
    <scope>NUCLEOTIDE SEQUENCE [LARGE SCALE GENOMIC DNA]</scope>
    <source>
        <strain evidence="1 2">Cb vi76</strain>
    </source>
</reference>
<organism evidence="1 2">
    <name type="scientific">Archangium violaceum Cb vi76</name>
    <dbReference type="NCBI Taxonomy" id="1406225"/>
    <lineage>
        <taxon>Bacteria</taxon>
        <taxon>Pseudomonadati</taxon>
        <taxon>Myxococcota</taxon>
        <taxon>Myxococcia</taxon>
        <taxon>Myxococcales</taxon>
        <taxon>Cystobacterineae</taxon>
        <taxon>Archangiaceae</taxon>
        <taxon>Archangium</taxon>
    </lineage>
</organism>
<name>A0A084SIB3_9BACT</name>
<dbReference type="RefSeq" id="WP_043409428.1">
    <property type="nucleotide sequence ID" value="NZ_JPMI01000300.1"/>
</dbReference>
<dbReference type="PROSITE" id="PS51257">
    <property type="entry name" value="PROKAR_LIPOPROTEIN"/>
    <property type="match status" value="1"/>
</dbReference>
<evidence type="ECO:0000313" key="1">
    <source>
        <dbReference type="EMBL" id="KFA88198.1"/>
    </source>
</evidence>
<comment type="caution">
    <text evidence="1">The sequence shown here is derived from an EMBL/GenBank/DDBJ whole genome shotgun (WGS) entry which is preliminary data.</text>
</comment>
<dbReference type="EMBL" id="JPMI01000300">
    <property type="protein sequence ID" value="KFA88198.1"/>
    <property type="molecule type" value="Genomic_DNA"/>
</dbReference>
<proteinExistence type="predicted"/>
<accession>A0A084SIB3</accession>
<sequence>MTRHLVGLAMTVALTVSCATRPPALGCPLQGVDWVATYKPVGTNTCPGLPGELLGLQKYTQPTGEQLLALKPRTLNDMDATDELDPEHLPYSLGVLPAEADADGFCTIASLSVAEKHVPEDPLRVLPADAVYRWSNVRLVALPEVPGTQLSADLEYTADGCTSRYEVWAMWPGDVPCEAEDSPGEPDDSLCQQSESIPPDFAVTCDPSLLSCVPARRPPATLP</sequence>
<evidence type="ECO:0000313" key="2">
    <source>
        <dbReference type="Proteomes" id="UP000028547"/>
    </source>
</evidence>
<dbReference type="Proteomes" id="UP000028547">
    <property type="component" value="Unassembled WGS sequence"/>
</dbReference>
<protein>
    <submittedName>
        <fullName evidence="1">Lipoprotein MlpA</fullName>
    </submittedName>
</protein>
<keyword evidence="1" id="KW-0449">Lipoprotein</keyword>